<dbReference type="EMBL" id="VIBQ01000017">
    <property type="protein sequence ID" value="KAB8360842.1"/>
    <property type="molecule type" value="Genomic_DNA"/>
</dbReference>
<accession>A0A5N6KYX6</accession>
<dbReference type="GO" id="GO:0005085">
    <property type="term" value="F:guanyl-nucleotide exchange factor activity"/>
    <property type="evidence" value="ECO:0007669"/>
    <property type="project" value="TreeGrafter"/>
</dbReference>
<feature type="domain" description="RCC1-like" evidence="5">
    <location>
        <begin position="65"/>
        <end position="480"/>
    </location>
</feature>
<dbReference type="PANTHER" id="PTHR45982:SF1">
    <property type="entry name" value="REGULATOR OF CHROMOSOME CONDENSATION"/>
    <property type="match status" value="1"/>
</dbReference>
<proteinExistence type="predicted"/>
<evidence type="ECO:0000256" key="3">
    <source>
        <dbReference type="PROSITE-ProRule" id="PRU00235"/>
    </source>
</evidence>
<dbReference type="OrthoDB" id="61110at2759"/>
<keyword evidence="1" id="KW-0344">Guanine-nucleotide releasing factor</keyword>
<feature type="repeat" description="RCC1" evidence="3">
    <location>
        <begin position="309"/>
        <end position="366"/>
    </location>
</feature>
<sequence length="485" mass="50418">MAPKAAPAPTRAPGRKRKAVEDIPIRPSKKPSNGTTKSEEPAKSRKQVKTKAKTVLTTAPKQVLEVFVFGGNSAAELGLGDTATSASVKRPRLNPNLAPDAVGVVHLAVGGMHCLALAKSGTVYSWGGNDLGALGRDTNWAGGLVDMSDNNSDSSDDDDEGGKLNPKEATPTPIDSSAIPANTVFTQLAASDNASFALTDDGLVYGWGIFRGTDGDIGFSPSVRKQEKPVLLEGLKGITKIAAGENHVLALDAKGSVYVWGAGELAQLGRRITERNRLQALIPWRIGSLKNIVEIGTGSSHSFAIAKDGRCFGWGQNNYGQTGIESDAGESGAIVPSPKVIEGLRDLGTITSIGGGNAHSYAITSTGKTLVWGRLDACATGQVVADLDAERVIKDERGRPRILKAPTELPLAGTAECVASGGEHCIAVLADGKAYSWGFSDAYRTGLGTDDDVATPRLIDNTAVREKKLVWAGAGGQFGVVAAAA</sequence>
<evidence type="ECO:0000259" key="5">
    <source>
        <dbReference type="Pfam" id="PF25390"/>
    </source>
</evidence>
<feature type="repeat" description="RCC1" evidence="3">
    <location>
        <begin position="202"/>
        <end position="254"/>
    </location>
</feature>
<dbReference type="InterPro" id="IPR009091">
    <property type="entry name" value="RCC1/BLIP-II"/>
</dbReference>
<evidence type="ECO:0000256" key="4">
    <source>
        <dbReference type="SAM" id="MobiDB-lite"/>
    </source>
</evidence>
<feature type="region of interest" description="Disordered" evidence="4">
    <location>
        <begin position="145"/>
        <end position="176"/>
    </location>
</feature>
<organism evidence="6 7">
    <name type="scientific">Carpinus fangiana</name>
    <dbReference type="NCBI Taxonomy" id="176857"/>
    <lineage>
        <taxon>Eukaryota</taxon>
        <taxon>Viridiplantae</taxon>
        <taxon>Streptophyta</taxon>
        <taxon>Embryophyta</taxon>
        <taxon>Tracheophyta</taxon>
        <taxon>Spermatophyta</taxon>
        <taxon>Magnoliopsida</taxon>
        <taxon>eudicotyledons</taxon>
        <taxon>Gunneridae</taxon>
        <taxon>Pentapetalae</taxon>
        <taxon>rosids</taxon>
        <taxon>fabids</taxon>
        <taxon>Fagales</taxon>
        <taxon>Betulaceae</taxon>
        <taxon>Carpinus</taxon>
    </lineage>
</organism>
<feature type="repeat" description="RCC1" evidence="3">
    <location>
        <begin position="121"/>
        <end position="201"/>
    </location>
</feature>
<dbReference type="AlphaFoldDB" id="A0A5N6KYX6"/>
<keyword evidence="7" id="KW-1185">Reference proteome</keyword>
<feature type="repeat" description="RCC1" evidence="3">
    <location>
        <begin position="367"/>
        <end position="431"/>
    </location>
</feature>
<dbReference type="PANTHER" id="PTHR45982">
    <property type="entry name" value="REGULATOR OF CHROMOSOME CONDENSATION"/>
    <property type="match status" value="1"/>
</dbReference>
<feature type="compositionally biased region" description="Low complexity" evidence="4">
    <location>
        <begin position="1"/>
        <end position="12"/>
    </location>
</feature>
<feature type="repeat" description="RCC1" evidence="3">
    <location>
        <begin position="432"/>
        <end position="485"/>
    </location>
</feature>
<dbReference type="Pfam" id="PF25390">
    <property type="entry name" value="WD40_RLD"/>
    <property type="match status" value="1"/>
</dbReference>
<evidence type="ECO:0000313" key="7">
    <source>
        <dbReference type="Proteomes" id="UP000327013"/>
    </source>
</evidence>
<dbReference type="GO" id="GO:0005737">
    <property type="term" value="C:cytoplasm"/>
    <property type="evidence" value="ECO:0007669"/>
    <property type="project" value="TreeGrafter"/>
</dbReference>
<dbReference type="Proteomes" id="UP000327013">
    <property type="component" value="Unassembled WGS sequence"/>
</dbReference>
<protein>
    <recommendedName>
        <fullName evidence="5">RCC1-like domain-containing protein</fullName>
    </recommendedName>
</protein>
<dbReference type="InterPro" id="IPR000408">
    <property type="entry name" value="Reg_chr_condens"/>
</dbReference>
<dbReference type="PRINTS" id="PR00633">
    <property type="entry name" value="RCCNDNSATION"/>
</dbReference>
<dbReference type="Gene3D" id="2.130.10.30">
    <property type="entry name" value="Regulator of chromosome condensation 1/beta-lactamase-inhibitor protein II"/>
    <property type="match status" value="1"/>
</dbReference>
<evidence type="ECO:0000313" key="6">
    <source>
        <dbReference type="EMBL" id="KAB8360842.1"/>
    </source>
</evidence>
<dbReference type="PROSITE" id="PS00625">
    <property type="entry name" value="RCC1_1"/>
    <property type="match status" value="1"/>
</dbReference>
<dbReference type="InterPro" id="IPR058923">
    <property type="entry name" value="RCC1-like_dom"/>
</dbReference>
<feature type="region of interest" description="Disordered" evidence="4">
    <location>
        <begin position="1"/>
        <end position="53"/>
    </location>
</feature>
<dbReference type="InterPro" id="IPR051553">
    <property type="entry name" value="Ran_GTPase-activating"/>
</dbReference>
<dbReference type="PROSITE" id="PS50012">
    <property type="entry name" value="RCC1_3"/>
    <property type="match status" value="7"/>
</dbReference>
<feature type="repeat" description="RCC1" evidence="3">
    <location>
        <begin position="64"/>
        <end position="120"/>
    </location>
</feature>
<keyword evidence="2" id="KW-0677">Repeat</keyword>
<feature type="repeat" description="RCC1" evidence="3">
    <location>
        <begin position="255"/>
        <end position="308"/>
    </location>
</feature>
<name>A0A5N6KYX6_9ROSI</name>
<comment type="caution">
    <text evidence="6">The sequence shown here is derived from an EMBL/GenBank/DDBJ whole genome shotgun (WGS) entry which is preliminary data.</text>
</comment>
<evidence type="ECO:0000256" key="2">
    <source>
        <dbReference type="ARBA" id="ARBA00022737"/>
    </source>
</evidence>
<gene>
    <name evidence="6" type="ORF">FH972_024576</name>
</gene>
<evidence type="ECO:0000256" key="1">
    <source>
        <dbReference type="ARBA" id="ARBA00022658"/>
    </source>
</evidence>
<dbReference type="SUPFAM" id="SSF50985">
    <property type="entry name" value="RCC1/BLIP-II"/>
    <property type="match status" value="1"/>
</dbReference>
<dbReference type="PROSITE" id="PS00626">
    <property type="entry name" value="RCC1_2"/>
    <property type="match status" value="1"/>
</dbReference>
<reference evidence="6 7" key="1">
    <citation type="submission" date="2019-06" db="EMBL/GenBank/DDBJ databases">
        <title>A chromosomal-level reference genome of Carpinus fangiana (Coryloideae, Betulaceae).</title>
        <authorList>
            <person name="Yang X."/>
            <person name="Wang Z."/>
            <person name="Zhang L."/>
            <person name="Hao G."/>
            <person name="Liu J."/>
            <person name="Yang Y."/>
        </authorList>
    </citation>
    <scope>NUCLEOTIDE SEQUENCE [LARGE SCALE GENOMIC DNA]</scope>
    <source>
        <strain evidence="6">Cfa_2016G</strain>
        <tissue evidence="6">Leaf</tissue>
    </source>
</reference>